<organism evidence="4 5">
    <name type="scientific">Candidatus Taylorbacteria bacterium RIFCSPLOWO2_02_FULL_46_40</name>
    <dbReference type="NCBI Taxonomy" id="1802329"/>
    <lineage>
        <taxon>Bacteria</taxon>
        <taxon>Candidatus Tayloriibacteriota</taxon>
    </lineage>
</organism>
<gene>
    <name evidence="4" type="ORF">A3H68_01635</name>
</gene>
<proteinExistence type="predicted"/>
<dbReference type="Proteomes" id="UP000176429">
    <property type="component" value="Unassembled WGS sequence"/>
</dbReference>
<name>A0A1G2P0U6_9BACT</name>
<comment type="caution">
    <text evidence="4">The sequence shown here is derived from an EMBL/GenBank/DDBJ whole genome shotgun (WGS) entry which is preliminary data.</text>
</comment>
<evidence type="ECO:0000313" key="5">
    <source>
        <dbReference type="Proteomes" id="UP000176429"/>
    </source>
</evidence>
<dbReference type="AlphaFoldDB" id="A0A1G2P0U6"/>
<evidence type="ECO:0000256" key="2">
    <source>
        <dbReference type="ARBA" id="ARBA00023315"/>
    </source>
</evidence>
<dbReference type="PANTHER" id="PTHR10434:SF11">
    <property type="entry name" value="1-ACYL-SN-GLYCEROL-3-PHOSPHATE ACYLTRANSFERASE"/>
    <property type="match status" value="1"/>
</dbReference>
<dbReference type="EMBL" id="MHSH01000014">
    <property type="protein sequence ID" value="OHA41977.1"/>
    <property type="molecule type" value="Genomic_DNA"/>
</dbReference>
<accession>A0A1G2P0U6</accession>
<feature type="domain" description="Phospholipid/glycerol acyltransferase" evidence="3">
    <location>
        <begin position="66"/>
        <end position="191"/>
    </location>
</feature>
<dbReference type="PANTHER" id="PTHR10434">
    <property type="entry name" value="1-ACYL-SN-GLYCEROL-3-PHOSPHATE ACYLTRANSFERASE"/>
    <property type="match status" value="1"/>
</dbReference>
<dbReference type="SMART" id="SM00563">
    <property type="entry name" value="PlsC"/>
    <property type="match status" value="1"/>
</dbReference>
<dbReference type="GO" id="GO:0003841">
    <property type="term" value="F:1-acylglycerol-3-phosphate O-acyltransferase activity"/>
    <property type="evidence" value="ECO:0007669"/>
    <property type="project" value="TreeGrafter"/>
</dbReference>
<protein>
    <recommendedName>
        <fullName evidence="3">Phospholipid/glycerol acyltransferase domain-containing protein</fullName>
    </recommendedName>
</protein>
<sequence length="250" mass="28494">MLFHEKVAGLFTFRIKTSDAHVRRYPVIMPSFFQHLSWGPLRTAMRLFCSFEIKGIENVIGLKGGVIIASNHISELDPLLISACLPFFSKHLPLFYVSREKSFYKKSWRSFLLYGGTFFRMMGAYPAYTGLNDYRQALRHHIELIHQGKDAVIFPMGKKYLQREPSKAKGGVAFLARETQSPVVPVLIQGIENFSFAAFLSRKRKLTITFGKPLSSKDIFETVERAVADSERNDCEKAASVLMEKIFQLA</sequence>
<reference evidence="4 5" key="1">
    <citation type="journal article" date="2016" name="Nat. Commun.">
        <title>Thousands of microbial genomes shed light on interconnected biogeochemical processes in an aquifer system.</title>
        <authorList>
            <person name="Anantharaman K."/>
            <person name="Brown C.T."/>
            <person name="Hug L.A."/>
            <person name="Sharon I."/>
            <person name="Castelle C.J."/>
            <person name="Probst A.J."/>
            <person name="Thomas B.C."/>
            <person name="Singh A."/>
            <person name="Wilkins M.J."/>
            <person name="Karaoz U."/>
            <person name="Brodie E.L."/>
            <person name="Williams K.H."/>
            <person name="Hubbard S.S."/>
            <person name="Banfield J.F."/>
        </authorList>
    </citation>
    <scope>NUCLEOTIDE SEQUENCE [LARGE SCALE GENOMIC DNA]</scope>
</reference>
<keyword evidence="2" id="KW-0012">Acyltransferase</keyword>
<dbReference type="Pfam" id="PF01553">
    <property type="entry name" value="Acyltransferase"/>
    <property type="match status" value="1"/>
</dbReference>
<dbReference type="SUPFAM" id="SSF69593">
    <property type="entry name" value="Glycerol-3-phosphate (1)-acyltransferase"/>
    <property type="match status" value="1"/>
</dbReference>
<evidence type="ECO:0000313" key="4">
    <source>
        <dbReference type="EMBL" id="OHA41977.1"/>
    </source>
</evidence>
<dbReference type="CDD" id="cd07989">
    <property type="entry name" value="LPLAT_AGPAT-like"/>
    <property type="match status" value="1"/>
</dbReference>
<evidence type="ECO:0000259" key="3">
    <source>
        <dbReference type="SMART" id="SM00563"/>
    </source>
</evidence>
<dbReference type="GO" id="GO:0006654">
    <property type="term" value="P:phosphatidic acid biosynthetic process"/>
    <property type="evidence" value="ECO:0007669"/>
    <property type="project" value="TreeGrafter"/>
</dbReference>
<keyword evidence="1" id="KW-0808">Transferase</keyword>
<evidence type="ECO:0000256" key="1">
    <source>
        <dbReference type="ARBA" id="ARBA00022679"/>
    </source>
</evidence>
<dbReference type="InterPro" id="IPR002123">
    <property type="entry name" value="Plipid/glycerol_acylTrfase"/>
</dbReference>